<reference evidence="1 2" key="3">
    <citation type="journal article" date="2016" name="Sci. Rep.">
        <title>Genome-wide diversity and gene expression profiling of Babesia microti isolates identify polymorphic genes that mediate host-pathogen interactions.</title>
        <authorList>
            <person name="Silva J.C."/>
            <person name="Cornillot E."/>
            <person name="McCracken C."/>
            <person name="Usmani-Brown S."/>
            <person name="Dwivedi A."/>
            <person name="Ifeonu O.O."/>
            <person name="Crabtree J."/>
            <person name="Gotia H.T."/>
            <person name="Virji A.Z."/>
            <person name="Reynes C."/>
            <person name="Colinge J."/>
            <person name="Kumar V."/>
            <person name="Lawres L."/>
            <person name="Pazzi J.E."/>
            <person name="Pablo J.V."/>
            <person name="Hung C."/>
            <person name="Brancato J."/>
            <person name="Kumari P."/>
            <person name="Orvis J."/>
            <person name="Tretina K."/>
            <person name="Chibucos M."/>
            <person name="Ott S."/>
            <person name="Sadzewicz L."/>
            <person name="Sengamalay N."/>
            <person name="Shetty A.C."/>
            <person name="Su Q."/>
            <person name="Tallon L."/>
            <person name="Fraser C.M."/>
            <person name="Frutos R."/>
            <person name="Molina D.M."/>
            <person name="Krause P.J."/>
            <person name="Ben Mamoun C."/>
        </authorList>
    </citation>
    <scope>NUCLEOTIDE SEQUENCE [LARGE SCALE GENOMIC DNA]</scope>
    <source>
        <strain evidence="1 2">RI</strain>
    </source>
</reference>
<dbReference type="PANTHER" id="PTHR40422">
    <property type="entry name" value="TRANSLATION MACHINERY-ASSOCIATED PROTEIN 17"/>
    <property type="match status" value="1"/>
</dbReference>
<name>A0A0K3AQ03_BABMR</name>
<dbReference type="AlphaFoldDB" id="A0A0K3AQ03"/>
<keyword evidence="2" id="KW-1185">Reference proteome</keyword>
<dbReference type="GO" id="GO:0030674">
    <property type="term" value="F:protein-macromolecule adaptor activity"/>
    <property type="evidence" value="ECO:0007669"/>
    <property type="project" value="TreeGrafter"/>
</dbReference>
<sequence>MVEIYIKGIKMTSMSSLIETPEPPLPETLPDLIQLSSELQNSIQHLEDSNYQLNEALKNEFDECLYQAVVENEFIISKKKQRLESVQNEIDKLNPEFKI</sequence>
<accession>A0A0K3AQ03</accession>
<gene>
    <name evidence="1" type="ORF">BMR1_03g00590</name>
</gene>
<evidence type="ECO:0000313" key="2">
    <source>
        <dbReference type="Proteomes" id="UP000002899"/>
    </source>
</evidence>
<dbReference type="GeneID" id="24424753"/>
<dbReference type="OrthoDB" id="548474at2759"/>
<dbReference type="RefSeq" id="XP_012648729.1">
    <property type="nucleotide sequence ID" value="XM_012793275.1"/>
</dbReference>
<dbReference type="Proteomes" id="UP000002899">
    <property type="component" value="Chromosome III"/>
</dbReference>
<reference evidence="1 2" key="1">
    <citation type="journal article" date="2012" name="Nucleic Acids Res.">
        <title>Sequencing of the smallest Apicomplexan genome from the human pathogen Babesia microti.</title>
        <authorList>
            <person name="Cornillot E."/>
            <person name="Hadj-Kaddour K."/>
            <person name="Dassouli A."/>
            <person name="Noel B."/>
            <person name="Ranwez V."/>
            <person name="Vacherie B."/>
            <person name="Augagneur Y."/>
            <person name="Bres V."/>
            <person name="Duclos A."/>
            <person name="Randazzo S."/>
            <person name="Carcy B."/>
            <person name="Debierre-Grockiego F."/>
            <person name="Delbecq S."/>
            <person name="Moubri-Menage K."/>
            <person name="Shams-Eldin H."/>
            <person name="Usmani-Brown S."/>
            <person name="Bringaud F."/>
            <person name="Wincker P."/>
            <person name="Vivares C.P."/>
            <person name="Schwarz R.T."/>
            <person name="Schetters T.P."/>
            <person name="Krause P.J."/>
            <person name="Gorenflot A."/>
            <person name="Berry V."/>
            <person name="Barbe V."/>
            <person name="Ben Mamoun C."/>
        </authorList>
    </citation>
    <scope>NUCLEOTIDE SEQUENCE [LARGE SCALE GENOMIC DNA]</scope>
    <source>
        <strain evidence="1 2">RI</strain>
    </source>
</reference>
<reference evidence="1 2" key="2">
    <citation type="journal article" date="2013" name="PLoS ONE">
        <title>Whole genome mapping and re-organization of the nuclear and mitochondrial genomes of Babesia microti isolates.</title>
        <authorList>
            <person name="Cornillot E."/>
            <person name="Dassouli A."/>
            <person name="Garg A."/>
            <person name="Pachikara N."/>
            <person name="Randazzo S."/>
            <person name="Depoix D."/>
            <person name="Carcy B."/>
            <person name="Delbecq S."/>
            <person name="Frutos R."/>
            <person name="Silva J.C."/>
            <person name="Sutton R."/>
            <person name="Krause P.J."/>
            <person name="Mamoun C.B."/>
        </authorList>
    </citation>
    <scope>NUCLEOTIDE SEQUENCE [LARGE SCALE GENOMIC DNA]</scope>
    <source>
        <strain evidence="1 2">RI</strain>
    </source>
</reference>
<proteinExistence type="predicted"/>
<dbReference type="PANTHER" id="PTHR40422:SF1">
    <property type="entry name" value="TRANSLATION MACHINERY-ASSOCIATED PROTEIN 17"/>
    <property type="match status" value="1"/>
</dbReference>
<dbReference type="EMBL" id="LN871598">
    <property type="protein sequence ID" value="CTQ40718.1"/>
    <property type="molecule type" value="Genomic_DNA"/>
</dbReference>
<dbReference type="KEGG" id="bmic:BMR1_03g00590"/>
<evidence type="ECO:0000313" key="1">
    <source>
        <dbReference type="EMBL" id="CTQ40718.1"/>
    </source>
</evidence>
<organism evidence="1 2">
    <name type="scientific">Babesia microti (strain RI)</name>
    <dbReference type="NCBI Taxonomy" id="1133968"/>
    <lineage>
        <taxon>Eukaryota</taxon>
        <taxon>Sar</taxon>
        <taxon>Alveolata</taxon>
        <taxon>Apicomplexa</taxon>
        <taxon>Aconoidasida</taxon>
        <taxon>Piroplasmida</taxon>
        <taxon>Babesiidae</taxon>
        <taxon>Babesia</taxon>
    </lineage>
</organism>
<protein>
    <submittedName>
        <fullName evidence="1">Uncharacterized protein</fullName>
    </submittedName>
</protein>
<dbReference type="VEuPathDB" id="PiroplasmaDB:BMR1_03g00590"/>
<dbReference type="GO" id="GO:0070682">
    <property type="term" value="P:proteasome regulatory particle assembly"/>
    <property type="evidence" value="ECO:0007669"/>
    <property type="project" value="InterPro"/>
</dbReference>
<dbReference type="InterPro" id="IPR038966">
    <property type="entry name" value="TMA17"/>
</dbReference>